<evidence type="ECO:0000313" key="2">
    <source>
        <dbReference type="EMBL" id="KAK1474194.1"/>
    </source>
</evidence>
<dbReference type="EMBL" id="MPDP01000164">
    <property type="protein sequence ID" value="KAK1474194.1"/>
    <property type="molecule type" value="Genomic_DNA"/>
</dbReference>
<reference evidence="2" key="1">
    <citation type="submission" date="2016-11" db="EMBL/GenBank/DDBJ databases">
        <title>The genome sequence of Colletotrichum cuscutae.</title>
        <authorList>
            <person name="Baroncelli R."/>
        </authorList>
    </citation>
    <scope>NUCLEOTIDE SEQUENCE</scope>
    <source>
        <strain evidence="2">IMI 304802</strain>
    </source>
</reference>
<accession>A0AAI9V967</accession>
<evidence type="ECO:0000313" key="3">
    <source>
        <dbReference type="Proteomes" id="UP001239213"/>
    </source>
</evidence>
<dbReference type="AlphaFoldDB" id="A0AAI9V967"/>
<evidence type="ECO:0000256" key="1">
    <source>
        <dbReference type="SAM" id="MobiDB-lite"/>
    </source>
</evidence>
<feature type="region of interest" description="Disordered" evidence="1">
    <location>
        <begin position="102"/>
        <end position="125"/>
    </location>
</feature>
<keyword evidence="3" id="KW-1185">Reference proteome</keyword>
<dbReference type="Proteomes" id="UP001239213">
    <property type="component" value="Unassembled WGS sequence"/>
</dbReference>
<proteinExistence type="predicted"/>
<gene>
    <name evidence="2" type="ORF">CCUS01_17084</name>
</gene>
<feature type="region of interest" description="Disordered" evidence="1">
    <location>
        <begin position="33"/>
        <end position="61"/>
    </location>
</feature>
<organism evidence="2 3">
    <name type="scientific">Colletotrichum cuscutae</name>
    <dbReference type="NCBI Taxonomy" id="1209917"/>
    <lineage>
        <taxon>Eukaryota</taxon>
        <taxon>Fungi</taxon>
        <taxon>Dikarya</taxon>
        <taxon>Ascomycota</taxon>
        <taxon>Pezizomycotina</taxon>
        <taxon>Sordariomycetes</taxon>
        <taxon>Hypocreomycetidae</taxon>
        <taxon>Glomerellales</taxon>
        <taxon>Glomerellaceae</taxon>
        <taxon>Colletotrichum</taxon>
        <taxon>Colletotrichum acutatum species complex</taxon>
    </lineage>
</organism>
<sequence length="151" mass="17618">MNGALIEVKPRPPFTNPFLSLSFLLLQRHQPKQPAPIYQPQPHRPEVRFSERSSPYVPRRQSGWACPTNYKDLNGKQVETMIENYDNLEDVCKHMNSLDSSNMRVYKESGGRRRNSKTPKRDERDRKFFGTSTITLSTVIYKSRLKPFPYG</sequence>
<name>A0AAI9V967_9PEZI</name>
<comment type="caution">
    <text evidence="2">The sequence shown here is derived from an EMBL/GenBank/DDBJ whole genome shotgun (WGS) entry which is preliminary data.</text>
</comment>
<protein>
    <submittedName>
        <fullName evidence="2">Uncharacterized protein</fullName>
    </submittedName>
</protein>